<evidence type="ECO:0000256" key="2">
    <source>
        <dbReference type="ARBA" id="ARBA00022692"/>
    </source>
</evidence>
<feature type="domain" description="Rhodopsin" evidence="8">
    <location>
        <begin position="47"/>
        <end position="282"/>
    </location>
</feature>
<dbReference type="PANTHER" id="PTHR33048">
    <property type="entry name" value="PTH11-LIKE INTEGRAL MEMBRANE PROTEIN (AFU_ORTHOLOGUE AFUA_5G11245)"/>
    <property type="match status" value="1"/>
</dbReference>
<dbReference type="InterPro" id="IPR052337">
    <property type="entry name" value="SAT4-like"/>
</dbReference>
<evidence type="ECO:0000313" key="10">
    <source>
        <dbReference type="Proteomes" id="UP000799770"/>
    </source>
</evidence>
<reference evidence="9" key="1">
    <citation type="journal article" date="2020" name="Stud. Mycol.">
        <title>101 Dothideomycetes genomes: a test case for predicting lifestyles and emergence of pathogens.</title>
        <authorList>
            <person name="Haridas S."/>
            <person name="Albert R."/>
            <person name="Binder M."/>
            <person name="Bloem J."/>
            <person name="Labutti K."/>
            <person name="Salamov A."/>
            <person name="Andreopoulos B."/>
            <person name="Baker S."/>
            <person name="Barry K."/>
            <person name="Bills G."/>
            <person name="Bluhm B."/>
            <person name="Cannon C."/>
            <person name="Castanera R."/>
            <person name="Culley D."/>
            <person name="Daum C."/>
            <person name="Ezra D."/>
            <person name="Gonzalez J."/>
            <person name="Henrissat B."/>
            <person name="Kuo A."/>
            <person name="Liang C."/>
            <person name="Lipzen A."/>
            <person name="Lutzoni F."/>
            <person name="Magnuson J."/>
            <person name="Mondo S."/>
            <person name="Nolan M."/>
            <person name="Ohm R."/>
            <person name="Pangilinan J."/>
            <person name="Park H.-J."/>
            <person name="Ramirez L."/>
            <person name="Alfaro M."/>
            <person name="Sun H."/>
            <person name="Tritt A."/>
            <person name="Yoshinaga Y."/>
            <person name="Zwiers L.-H."/>
            <person name="Turgeon B."/>
            <person name="Goodwin S."/>
            <person name="Spatafora J."/>
            <person name="Crous P."/>
            <person name="Grigoriev I."/>
        </authorList>
    </citation>
    <scope>NUCLEOTIDE SEQUENCE</scope>
    <source>
        <strain evidence="9">CBS 627.86</strain>
    </source>
</reference>
<dbReference type="AlphaFoldDB" id="A0A6A5Z326"/>
<accession>A0A6A5Z326</accession>
<feature type="transmembrane region" description="Helical" evidence="7">
    <location>
        <begin position="31"/>
        <end position="51"/>
    </location>
</feature>
<evidence type="ECO:0000256" key="7">
    <source>
        <dbReference type="SAM" id="Phobius"/>
    </source>
</evidence>
<sequence>MSQWTGLGAMPPPPGVEPNFEDPDNRMRENITLHAIFLTLTTCCVLMRIYTRHFVIRKLGWDDFLVCISWCLTVVFSGLLLKSYTWGIGRHIWETPAPWLPNALKWFMIGAWMYTPLITACKLAVLSIYWRIFNNRKSARWIIGITAAVVICANTGVLFAAIFVCKPIQRSWDQTISGKCGNSTPSAYTSGAFNVLEDLVMLLIPLPFLSDLNMRTGRKLRLMAVFGLGVFVLVASIVRLVKTKVIATGLDLTRNMSNMAIWAIIEVNVSIICTCLMVLPAFFDHYWPRNRPTYGSGISSSGRKSGFIKTSSGTDPNPMWDLDNAGHSSETKLTELKGYNDSGAGNITVTHDLEVNIHSQR</sequence>
<comment type="subcellular location">
    <subcellularLocation>
        <location evidence="1">Membrane</location>
        <topology evidence="1">Multi-pass membrane protein</topology>
    </subcellularLocation>
</comment>
<evidence type="ECO:0000256" key="1">
    <source>
        <dbReference type="ARBA" id="ARBA00004141"/>
    </source>
</evidence>
<keyword evidence="10" id="KW-1185">Reference proteome</keyword>
<dbReference type="EMBL" id="ML977327">
    <property type="protein sequence ID" value="KAF2113820.1"/>
    <property type="molecule type" value="Genomic_DNA"/>
</dbReference>
<feature type="transmembrane region" description="Helical" evidence="7">
    <location>
        <begin position="261"/>
        <end position="283"/>
    </location>
</feature>
<feature type="transmembrane region" description="Helical" evidence="7">
    <location>
        <begin position="191"/>
        <end position="210"/>
    </location>
</feature>
<feature type="transmembrane region" description="Helical" evidence="7">
    <location>
        <begin position="222"/>
        <end position="241"/>
    </location>
</feature>
<organism evidence="9 10">
    <name type="scientific">Lophiotrema nucula</name>
    <dbReference type="NCBI Taxonomy" id="690887"/>
    <lineage>
        <taxon>Eukaryota</taxon>
        <taxon>Fungi</taxon>
        <taxon>Dikarya</taxon>
        <taxon>Ascomycota</taxon>
        <taxon>Pezizomycotina</taxon>
        <taxon>Dothideomycetes</taxon>
        <taxon>Pleosporomycetidae</taxon>
        <taxon>Pleosporales</taxon>
        <taxon>Lophiotremataceae</taxon>
        <taxon>Lophiotrema</taxon>
    </lineage>
</organism>
<keyword evidence="2 7" id="KW-0812">Transmembrane</keyword>
<evidence type="ECO:0000259" key="8">
    <source>
        <dbReference type="Pfam" id="PF20684"/>
    </source>
</evidence>
<keyword evidence="3 7" id="KW-1133">Transmembrane helix</keyword>
<dbReference type="Pfam" id="PF20684">
    <property type="entry name" value="Fung_rhodopsin"/>
    <property type="match status" value="1"/>
</dbReference>
<evidence type="ECO:0000256" key="6">
    <source>
        <dbReference type="SAM" id="MobiDB-lite"/>
    </source>
</evidence>
<evidence type="ECO:0000256" key="3">
    <source>
        <dbReference type="ARBA" id="ARBA00022989"/>
    </source>
</evidence>
<feature type="transmembrane region" description="Helical" evidence="7">
    <location>
        <begin position="141"/>
        <end position="164"/>
    </location>
</feature>
<name>A0A6A5Z326_9PLEO</name>
<dbReference type="OrthoDB" id="444631at2759"/>
<gene>
    <name evidence="9" type="ORF">BDV96DRAFT_578384</name>
</gene>
<feature type="region of interest" description="Disordered" evidence="6">
    <location>
        <begin position="1"/>
        <end position="21"/>
    </location>
</feature>
<dbReference type="Proteomes" id="UP000799770">
    <property type="component" value="Unassembled WGS sequence"/>
</dbReference>
<dbReference type="PANTHER" id="PTHR33048:SF47">
    <property type="entry name" value="INTEGRAL MEMBRANE PROTEIN-RELATED"/>
    <property type="match status" value="1"/>
</dbReference>
<comment type="similarity">
    <text evidence="5">Belongs to the SAT4 family.</text>
</comment>
<dbReference type="InterPro" id="IPR049326">
    <property type="entry name" value="Rhodopsin_dom_fungi"/>
</dbReference>
<evidence type="ECO:0000313" key="9">
    <source>
        <dbReference type="EMBL" id="KAF2113820.1"/>
    </source>
</evidence>
<evidence type="ECO:0000256" key="5">
    <source>
        <dbReference type="ARBA" id="ARBA00038359"/>
    </source>
</evidence>
<feature type="transmembrane region" description="Helical" evidence="7">
    <location>
        <begin position="63"/>
        <end position="86"/>
    </location>
</feature>
<proteinExistence type="inferred from homology"/>
<evidence type="ECO:0000256" key="4">
    <source>
        <dbReference type="ARBA" id="ARBA00023136"/>
    </source>
</evidence>
<protein>
    <recommendedName>
        <fullName evidence="8">Rhodopsin domain-containing protein</fullName>
    </recommendedName>
</protein>
<dbReference type="GO" id="GO:0016020">
    <property type="term" value="C:membrane"/>
    <property type="evidence" value="ECO:0007669"/>
    <property type="project" value="UniProtKB-SubCell"/>
</dbReference>
<keyword evidence="4 7" id="KW-0472">Membrane</keyword>
<feature type="transmembrane region" description="Helical" evidence="7">
    <location>
        <begin position="106"/>
        <end position="129"/>
    </location>
</feature>